<dbReference type="Gene3D" id="1.20.120.530">
    <property type="entry name" value="GntR ligand-binding domain-like"/>
    <property type="match status" value="1"/>
</dbReference>
<dbReference type="SUPFAM" id="SSF46785">
    <property type="entry name" value="Winged helix' DNA-binding domain"/>
    <property type="match status" value="1"/>
</dbReference>
<keyword evidence="2" id="KW-0238">DNA-binding</keyword>
<dbReference type="GO" id="GO:0003677">
    <property type="term" value="F:DNA binding"/>
    <property type="evidence" value="ECO:0007669"/>
    <property type="project" value="UniProtKB-KW"/>
</dbReference>
<dbReference type="CDD" id="cd07377">
    <property type="entry name" value="WHTH_GntR"/>
    <property type="match status" value="1"/>
</dbReference>
<dbReference type="InterPro" id="IPR000524">
    <property type="entry name" value="Tscrpt_reg_HTH_GntR"/>
</dbReference>
<protein>
    <submittedName>
        <fullName evidence="5">FCD domain-containing protein</fullName>
    </submittedName>
</protein>
<evidence type="ECO:0000313" key="6">
    <source>
        <dbReference type="Proteomes" id="UP000175993"/>
    </source>
</evidence>
<dbReference type="PANTHER" id="PTHR43537:SF18">
    <property type="entry name" value="L-LACTATE DEHYDROGENASE OPERON REGULATORY PROTEIN-RELATED"/>
    <property type="match status" value="1"/>
</dbReference>
<name>A0ABD6G8N0_AGRVI</name>
<dbReference type="PANTHER" id="PTHR43537">
    <property type="entry name" value="TRANSCRIPTIONAL REGULATOR, GNTR FAMILY"/>
    <property type="match status" value="1"/>
</dbReference>
<dbReference type="PROSITE" id="PS50949">
    <property type="entry name" value="HTH_GNTR"/>
    <property type="match status" value="1"/>
</dbReference>
<dbReference type="SMART" id="SM00345">
    <property type="entry name" value="HTH_GNTR"/>
    <property type="match status" value="1"/>
</dbReference>
<dbReference type="Pfam" id="PF00392">
    <property type="entry name" value="GntR"/>
    <property type="match status" value="1"/>
</dbReference>
<evidence type="ECO:0000313" key="5">
    <source>
        <dbReference type="EMBL" id="MUP05162.1"/>
    </source>
</evidence>
<dbReference type="RefSeq" id="WP_070165305.1">
    <property type="nucleotide sequence ID" value="NZ_CP118260.1"/>
</dbReference>
<dbReference type="InterPro" id="IPR036390">
    <property type="entry name" value="WH_DNA-bd_sf"/>
</dbReference>
<dbReference type="EMBL" id="MBEV02000004">
    <property type="protein sequence ID" value="MUP05162.1"/>
    <property type="molecule type" value="Genomic_DNA"/>
</dbReference>
<accession>A0ABD6G8N0</accession>
<dbReference type="SMART" id="SM00895">
    <property type="entry name" value="FCD"/>
    <property type="match status" value="1"/>
</dbReference>
<reference evidence="5 6" key="1">
    <citation type="submission" date="2019-11" db="EMBL/GenBank/DDBJ databases">
        <title>Whole-genome sequencing of Allorhizobium vitis.</title>
        <authorList>
            <person name="Gan H.M."/>
            <person name="Savka M.A."/>
        </authorList>
    </citation>
    <scope>NUCLEOTIDE SEQUENCE [LARGE SCALE GENOMIC DNA]</scope>
    <source>
        <strain evidence="5 6">AB4</strain>
    </source>
</reference>
<proteinExistence type="predicted"/>
<organism evidence="5 6">
    <name type="scientific">Agrobacterium vitis</name>
    <name type="common">Rhizobium vitis</name>
    <dbReference type="NCBI Taxonomy" id="373"/>
    <lineage>
        <taxon>Bacteria</taxon>
        <taxon>Pseudomonadati</taxon>
        <taxon>Pseudomonadota</taxon>
        <taxon>Alphaproteobacteria</taxon>
        <taxon>Hyphomicrobiales</taxon>
        <taxon>Rhizobiaceae</taxon>
        <taxon>Rhizobium/Agrobacterium group</taxon>
        <taxon>Agrobacterium</taxon>
    </lineage>
</organism>
<keyword evidence="3" id="KW-0804">Transcription</keyword>
<keyword evidence="1" id="KW-0805">Transcription regulation</keyword>
<dbReference type="InterPro" id="IPR036388">
    <property type="entry name" value="WH-like_DNA-bd_sf"/>
</dbReference>
<sequence length="259" mass="28840">MLLTERIEAMIAERKLSPGDRLPPERSLAAELDVSRSRLREAIQQLISRGIVTSRRGGGTFVAIEDAAQSLERALERALERSLKPLLPMVQGEAGYWRDVMEIRKSLDTDAAYYAALRATDLDKERMKVAFAAMSAVEGGNPQSQARADAAFHMAIAEASHNVVLRQIVAGLSELLQQSIAQSLMQFYRQPDLGPALERQHGMILDTILAGRPDEARKAAADHLAFVEENLRVIEDNRARELRASEALQRPEFQRENLS</sequence>
<evidence type="ECO:0000259" key="4">
    <source>
        <dbReference type="PROSITE" id="PS50949"/>
    </source>
</evidence>
<evidence type="ECO:0000256" key="2">
    <source>
        <dbReference type="ARBA" id="ARBA00023125"/>
    </source>
</evidence>
<dbReference type="Pfam" id="PF07729">
    <property type="entry name" value="FCD"/>
    <property type="match status" value="1"/>
</dbReference>
<dbReference type="Gene3D" id="1.10.10.10">
    <property type="entry name" value="Winged helix-like DNA-binding domain superfamily/Winged helix DNA-binding domain"/>
    <property type="match status" value="1"/>
</dbReference>
<dbReference type="InterPro" id="IPR011711">
    <property type="entry name" value="GntR_C"/>
</dbReference>
<evidence type="ECO:0000256" key="1">
    <source>
        <dbReference type="ARBA" id="ARBA00023015"/>
    </source>
</evidence>
<dbReference type="PRINTS" id="PR00035">
    <property type="entry name" value="HTHGNTR"/>
</dbReference>
<evidence type="ECO:0000256" key="3">
    <source>
        <dbReference type="ARBA" id="ARBA00023163"/>
    </source>
</evidence>
<dbReference type="SUPFAM" id="SSF48008">
    <property type="entry name" value="GntR ligand-binding domain-like"/>
    <property type="match status" value="1"/>
</dbReference>
<feature type="domain" description="HTH gntR-type" evidence="4">
    <location>
        <begin position="1"/>
        <end position="65"/>
    </location>
</feature>
<gene>
    <name evidence="5" type="ORF">BBI04_010055</name>
</gene>
<dbReference type="InterPro" id="IPR008920">
    <property type="entry name" value="TF_FadR/GntR_C"/>
</dbReference>
<dbReference type="AlphaFoldDB" id="A0ABD6G8N0"/>
<dbReference type="Proteomes" id="UP000175993">
    <property type="component" value="Unassembled WGS sequence"/>
</dbReference>
<comment type="caution">
    <text evidence="5">The sequence shown here is derived from an EMBL/GenBank/DDBJ whole genome shotgun (WGS) entry which is preliminary data.</text>
</comment>